<keyword evidence="1" id="KW-0479">Metal-binding</keyword>
<dbReference type="InterPro" id="IPR013083">
    <property type="entry name" value="Znf_RING/FYVE/PHD"/>
</dbReference>
<dbReference type="InterPro" id="IPR001841">
    <property type="entry name" value="Znf_RING"/>
</dbReference>
<dbReference type="AlphaFoldDB" id="A0AAD7P1C6"/>
<evidence type="ECO:0000256" key="3">
    <source>
        <dbReference type="ARBA" id="ARBA00022833"/>
    </source>
</evidence>
<evidence type="ECO:0000256" key="2">
    <source>
        <dbReference type="ARBA" id="ARBA00022771"/>
    </source>
</evidence>
<keyword evidence="3" id="KW-0862">Zinc</keyword>
<evidence type="ECO:0000256" key="1">
    <source>
        <dbReference type="ARBA" id="ARBA00022723"/>
    </source>
</evidence>
<dbReference type="GO" id="GO:0008270">
    <property type="term" value="F:zinc ion binding"/>
    <property type="evidence" value="ECO:0007669"/>
    <property type="project" value="UniProtKB-KW"/>
</dbReference>
<evidence type="ECO:0000259" key="5">
    <source>
        <dbReference type="PROSITE" id="PS50089"/>
    </source>
</evidence>
<proteinExistence type="predicted"/>
<protein>
    <recommendedName>
        <fullName evidence="5">RING-type domain-containing protein</fullName>
    </recommendedName>
</protein>
<keyword evidence="2 4" id="KW-0863">Zinc-finger</keyword>
<name>A0AAD7P1C6_9AGAR</name>
<dbReference type="InterPro" id="IPR017907">
    <property type="entry name" value="Znf_RING_CS"/>
</dbReference>
<dbReference type="Proteomes" id="UP001215280">
    <property type="component" value="Unassembled WGS sequence"/>
</dbReference>
<gene>
    <name evidence="6" type="ORF">DFH07DRAFT_726884</name>
</gene>
<keyword evidence="7" id="KW-1185">Reference proteome</keyword>
<organism evidence="6 7">
    <name type="scientific">Mycena maculata</name>
    <dbReference type="NCBI Taxonomy" id="230809"/>
    <lineage>
        <taxon>Eukaryota</taxon>
        <taxon>Fungi</taxon>
        <taxon>Dikarya</taxon>
        <taxon>Basidiomycota</taxon>
        <taxon>Agaricomycotina</taxon>
        <taxon>Agaricomycetes</taxon>
        <taxon>Agaricomycetidae</taxon>
        <taxon>Agaricales</taxon>
        <taxon>Marasmiineae</taxon>
        <taxon>Mycenaceae</taxon>
        <taxon>Mycena</taxon>
    </lineage>
</organism>
<comment type="caution">
    <text evidence="6">The sequence shown here is derived from an EMBL/GenBank/DDBJ whole genome shotgun (WGS) entry which is preliminary data.</text>
</comment>
<evidence type="ECO:0000313" key="6">
    <source>
        <dbReference type="EMBL" id="KAJ7783573.1"/>
    </source>
</evidence>
<dbReference type="PROSITE" id="PS00518">
    <property type="entry name" value="ZF_RING_1"/>
    <property type="match status" value="1"/>
</dbReference>
<dbReference type="SMART" id="SM00184">
    <property type="entry name" value="RING"/>
    <property type="match status" value="1"/>
</dbReference>
<feature type="domain" description="RING-type" evidence="5">
    <location>
        <begin position="11"/>
        <end position="55"/>
    </location>
</feature>
<evidence type="ECO:0000256" key="4">
    <source>
        <dbReference type="PROSITE-ProRule" id="PRU00175"/>
    </source>
</evidence>
<accession>A0AAD7P1C6</accession>
<dbReference type="EMBL" id="JARJLG010000002">
    <property type="protein sequence ID" value="KAJ7783573.1"/>
    <property type="molecule type" value="Genomic_DNA"/>
</dbReference>
<dbReference type="Pfam" id="PF13445">
    <property type="entry name" value="zf-RING_UBOX"/>
    <property type="match status" value="1"/>
</dbReference>
<dbReference type="InterPro" id="IPR027370">
    <property type="entry name" value="Znf-RING_euk"/>
</dbReference>
<reference evidence="6" key="1">
    <citation type="submission" date="2023-03" db="EMBL/GenBank/DDBJ databases">
        <title>Massive genome expansion in bonnet fungi (Mycena s.s.) driven by repeated elements and novel gene families across ecological guilds.</title>
        <authorList>
            <consortium name="Lawrence Berkeley National Laboratory"/>
            <person name="Harder C.B."/>
            <person name="Miyauchi S."/>
            <person name="Viragh M."/>
            <person name="Kuo A."/>
            <person name="Thoen E."/>
            <person name="Andreopoulos B."/>
            <person name="Lu D."/>
            <person name="Skrede I."/>
            <person name="Drula E."/>
            <person name="Henrissat B."/>
            <person name="Morin E."/>
            <person name="Kohler A."/>
            <person name="Barry K."/>
            <person name="LaButti K."/>
            <person name="Morin E."/>
            <person name="Salamov A."/>
            <person name="Lipzen A."/>
            <person name="Mereny Z."/>
            <person name="Hegedus B."/>
            <person name="Baldrian P."/>
            <person name="Stursova M."/>
            <person name="Weitz H."/>
            <person name="Taylor A."/>
            <person name="Grigoriev I.V."/>
            <person name="Nagy L.G."/>
            <person name="Martin F."/>
            <person name="Kauserud H."/>
        </authorList>
    </citation>
    <scope>NUCLEOTIDE SEQUENCE</scope>
    <source>
        <strain evidence="6">CBHHK188m</strain>
    </source>
</reference>
<dbReference type="SUPFAM" id="SSF57850">
    <property type="entry name" value="RING/U-box"/>
    <property type="match status" value="1"/>
</dbReference>
<sequence>MPLVLDRSSCCDVCLDAYSWASADDSNSPHAIPCGHIFCRACLASVEPTNCPLCRKAFNRDRIKKLHVDLPESDPATDLLHRVALGFYAEQEDKARLSDDLTAWLDGRPEDDVTAPLVPINPQLA</sequence>
<dbReference type="PROSITE" id="PS50089">
    <property type="entry name" value="ZF_RING_2"/>
    <property type="match status" value="1"/>
</dbReference>
<evidence type="ECO:0000313" key="7">
    <source>
        <dbReference type="Proteomes" id="UP001215280"/>
    </source>
</evidence>
<dbReference type="Gene3D" id="3.30.40.10">
    <property type="entry name" value="Zinc/RING finger domain, C3HC4 (zinc finger)"/>
    <property type="match status" value="1"/>
</dbReference>